<comment type="subcellular location">
    <subcellularLocation>
        <location evidence="1">Golgi apparatus membrane</location>
        <topology evidence="1">Single-pass type II membrane protein</topology>
    </subcellularLocation>
</comment>
<keyword evidence="9 11" id="KW-0472">Membrane</keyword>
<dbReference type="Gene3D" id="3.90.550.10">
    <property type="entry name" value="Spore Coat Polysaccharide Biosynthesis Protein SpsA, Chain A"/>
    <property type="match status" value="1"/>
</dbReference>
<evidence type="ECO:0000256" key="6">
    <source>
        <dbReference type="ARBA" id="ARBA00022968"/>
    </source>
</evidence>
<feature type="transmembrane region" description="Helical" evidence="11">
    <location>
        <begin position="21"/>
        <end position="43"/>
    </location>
</feature>
<proteinExistence type="inferred from homology"/>
<evidence type="ECO:0000256" key="2">
    <source>
        <dbReference type="ARBA" id="ARBA00005664"/>
    </source>
</evidence>
<evidence type="ECO:0000256" key="1">
    <source>
        <dbReference type="ARBA" id="ARBA00004323"/>
    </source>
</evidence>
<evidence type="ECO:0000256" key="5">
    <source>
        <dbReference type="ARBA" id="ARBA00022692"/>
    </source>
</evidence>
<name>A0A811REQ7_9POAL</name>
<sequence>MRTPAAGGWRLHPRGSSSSKLTRRIISNVKISLLCAFVTILVLRGTVGVNRRLVYIAGTSDNPAAAASTRPVDDIERILREIRADSDPDPDTDDDAAQTTSSSSAATREHYDRGAAWTTANYSLGPRVTRWNAKRRRWLHQNPGFPYRDARGGPRVLLVTASPPGPCSSPAGDRFLLRATKNRLDYCRLHGVEMVHVTARLEDPELSSSSVGTGGAGGWAKLALLRRLMLAHPEVEWLWWLDAGALVTDMGFELPLARYEGAHLVVRSDSYLLFQRRSWDAASTASFLLRNCQWSLDLLDAWAGMAPRGRARDDAGKLLTATLAGRPPGEADDQSALVHLLITEKERWMDRVYLENQYYLHGVWTGLVGKFEEAMEKHHPGYGDDRWPFVTHFAGCKLCEGRSTRSRSASASAGDSGGGKNRSDEYPLERCVSGMERAFNFADNQVLRLYGFRHESLASAEVRRVANRSANPLEAKEESLAFLKKPNEPDPWSSDVRKNRKSKGEGDSVLARILKRLGWRSKI</sequence>
<keyword evidence="8" id="KW-0333">Golgi apparatus</keyword>
<evidence type="ECO:0000256" key="10">
    <source>
        <dbReference type="SAM" id="MobiDB-lite"/>
    </source>
</evidence>
<evidence type="ECO:0000313" key="13">
    <source>
        <dbReference type="Proteomes" id="UP000604825"/>
    </source>
</evidence>
<reference evidence="12" key="1">
    <citation type="submission" date="2020-10" db="EMBL/GenBank/DDBJ databases">
        <authorList>
            <person name="Han B."/>
            <person name="Lu T."/>
            <person name="Zhao Q."/>
            <person name="Huang X."/>
            <person name="Zhao Y."/>
        </authorList>
    </citation>
    <scope>NUCLEOTIDE SEQUENCE</scope>
</reference>
<comment type="caution">
    <text evidence="12">The sequence shown here is derived from an EMBL/GenBank/DDBJ whole genome shotgun (WGS) entry which is preliminary data.</text>
</comment>
<feature type="region of interest" description="Disordered" evidence="10">
    <location>
        <begin position="82"/>
        <end position="110"/>
    </location>
</feature>
<evidence type="ECO:0000256" key="4">
    <source>
        <dbReference type="ARBA" id="ARBA00022679"/>
    </source>
</evidence>
<dbReference type="Proteomes" id="UP000604825">
    <property type="component" value="Unassembled WGS sequence"/>
</dbReference>
<dbReference type="GO" id="GO:0016758">
    <property type="term" value="F:hexosyltransferase activity"/>
    <property type="evidence" value="ECO:0007669"/>
    <property type="project" value="TreeGrafter"/>
</dbReference>
<dbReference type="InterPro" id="IPR029044">
    <property type="entry name" value="Nucleotide-diphossugar_trans"/>
</dbReference>
<keyword evidence="6" id="KW-0735">Signal-anchor</keyword>
<dbReference type="EMBL" id="CAJGYO010000014">
    <property type="protein sequence ID" value="CAD6268481.1"/>
    <property type="molecule type" value="Genomic_DNA"/>
</dbReference>
<feature type="region of interest" description="Disordered" evidence="10">
    <location>
        <begin position="405"/>
        <end position="425"/>
    </location>
</feature>
<keyword evidence="7 11" id="KW-1133">Transmembrane helix</keyword>
<feature type="region of interest" description="Disordered" evidence="10">
    <location>
        <begin position="484"/>
        <end position="505"/>
    </location>
</feature>
<comment type="similarity">
    <text evidence="2">Belongs to the glycosyltransferase 34 family.</text>
</comment>
<dbReference type="GO" id="GO:0005802">
    <property type="term" value="C:trans-Golgi network"/>
    <property type="evidence" value="ECO:0007669"/>
    <property type="project" value="TreeGrafter"/>
</dbReference>
<dbReference type="Pfam" id="PF05637">
    <property type="entry name" value="Glyco_transf_34"/>
    <property type="match status" value="1"/>
</dbReference>
<evidence type="ECO:0000256" key="11">
    <source>
        <dbReference type="SAM" id="Phobius"/>
    </source>
</evidence>
<keyword evidence="3" id="KW-0328">Glycosyltransferase</keyword>
<accession>A0A811REQ7</accession>
<protein>
    <recommendedName>
        <fullName evidence="14">Glycosyltransferase 3</fullName>
    </recommendedName>
</protein>
<dbReference type="InterPro" id="IPR008630">
    <property type="entry name" value="Glyco_trans_34"/>
</dbReference>
<dbReference type="OrthoDB" id="205108at2759"/>
<dbReference type="GO" id="GO:0009969">
    <property type="term" value="P:xyloglucan biosynthetic process"/>
    <property type="evidence" value="ECO:0007669"/>
    <property type="project" value="TreeGrafter"/>
</dbReference>
<feature type="compositionally biased region" description="Low complexity" evidence="10">
    <location>
        <begin position="97"/>
        <end position="106"/>
    </location>
</feature>
<evidence type="ECO:0008006" key="14">
    <source>
        <dbReference type="Google" id="ProtNLM"/>
    </source>
</evidence>
<keyword evidence="4" id="KW-0808">Transferase</keyword>
<evidence type="ECO:0000256" key="8">
    <source>
        <dbReference type="ARBA" id="ARBA00023034"/>
    </source>
</evidence>
<keyword evidence="5 11" id="KW-0812">Transmembrane</keyword>
<evidence type="ECO:0000256" key="9">
    <source>
        <dbReference type="ARBA" id="ARBA00023136"/>
    </source>
</evidence>
<dbReference type="AlphaFoldDB" id="A0A811REQ7"/>
<evidence type="ECO:0000256" key="3">
    <source>
        <dbReference type="ARBA" id="ARBA00022676"/>
    </source>
</evidence>
<dbReference type="GO" id="GO:0000139">
    <property type="term" value="C:Golgi membrane"/>
    <property type="evidence" value="ECO:0007669"/>
    <property type="project" value="UniProtKB-SubCell"/>
</dbReference>
<dbReference type="PANTHER" id="PTHR31311">
    <property type="entry name" value="XYLOGLUCAN 6-XYLOSYLTRANSFERASE 5-RELATED-RELATED"/>
    <property type="match status" value="1"/>
</dbReference>
<organism evidence="12 13">
    <name type="scientific">Miscanthus lutarioriparius</name>
    <dbReference type="NCBI Taxonomy" id="422564"/>
    <lineage>
        <taxon>Eukaryota</taxon>
        <taxon>Viridiplantae</taxon>
        <taxon>Streptophyta</taxon>
        <taxon>Embryophyta</taxon>
        <taxon>Tracheophyta</taxon>
        <taxon>Spermatophyta</taxon>
        <taxon>Magnoliopsida</taxon>
        <taxon>Liliopsida</taxon>
        <taxon>Poales</taxon>
        <taxon>Poaceae</taxon>
        <taxon>PACMAD clade</taxon>
        <taxon>Panicoideae</taxon>
        <taxon>Andropogonodae</taxon>
        <taxon>Andropogoneae</taxon>
        <taxon>Saccharinae</taxon>
        <taxon>Miscanthus</taxon>
    </lineage>
</organism>
<keyword evidence="13" id="KW-1185">Reference proteome</keyword>
<evidence type="ECO:0000256" key="7">
    <source>
        <dbReference type="ARBA" id="ARBA00022989"/>
    </source>
</evidence>
<dbReference type="FunFam" id="3.90.550.10:FF:000411">
    <property type="entry name" value="Putative xyloglucan 6-xylosyltransferase 5"/>
    <property type="match status" value="1"/>
</dbReference>
<dbReference type="PANTHER" id="PTHR31311:SF21">
    <property type="entry name" value="GLYCOSYLTRANSFERASE 3"/>
    <property type="match status" value="1"/>
</dbReference>
<feature type="compositionally biased region" description="Acidic residues" evidence="10">
    <location>
        <begin position="87"/>
        <end position="96"/>
    </location>
</feature>
<gene>
    <name evidence="12" type="ORF">NCGR_LOCUS51786</name>
</gene>
<dbReference type="GO" id="GO:0005768">
    <property type="term" value="C:endosome"/>
    <property type="evidence" value="ECO:0007669"/>
    <property type="project" value="TreeGrafter"/>
</dbReference>
<evidence type="ECO:0000313" key="12">
    <source>
        <dbReference type="EMBL" id="CAD6268481.1"/>
    </source>
</evidence>